<dbReference type="GeneID" id="110213979"/>
<feature type="region of interest" description="Disordered" evidence="1">
    <location>
        <begin position="217"/>
        <end position="254"/>
    </location>
</feature>
<feature type="region of interest" description="Disordered" evidence="1">
    <location>
        <begin position="34"/>
        <end position="53"/>
    </location>
</feature>
<protein>
    <submittedName>
        <fullName evidence="3">Uncharacterized protein LOC110213979</fullName>
    </submittedName>
</protein>
<reference evidence="3" key="1">
    <citation type="submission" date="2025-08" db="UniProtKB">
        <authorList>
            <consortium name="RefSeq"/>
        </authorList>
    </citation>
    <scope>IDENTIFICATION</scope>
    <source>
        <tissue evidence="3">Spleen</tissue>
    </source>
</reference>
<dbReference type="KEGG" id="pcw:110213979"/>
<evidence type="ECO:0000313" key="3">
    <source>
        <dbReference type="RefSeq" id="XP_020850219.1"/>
    </source>
</evidence>
<name>A0A6P5L0B8_PHACI</name>
<dbReference type="Proteomes" id="UP000515140">
    <property type="component" value="Unplaced"/>
</dbReference>
<sequence>MRAGFRCQLSPTSWVTLAQPHSLGLSFPVRKAPGSGRSVVSGSAEDGHGTPGLGARTFRLRRYLRVPGEHAPRRLRLRFRLRELRSLMTDAGDERHCACAAFHLRGKKGPAGGQVHLGVTWWMSCGRRPEAGTAPTPRQQLVHSTLKGRVPGHAQSSSERALLAWREVIDVSFIPPPTQPPTPPSNHCAPAAGHLAGPPGVAEARLCPPLPGVLQSEKTPKVLGPPSSPCCEGAPKRPEPPSRGPEGSGWIPRVKPPADPPALLDCVIVSCECSSLCANGEPPRQLLLNASHSAMIIPFGASQQPWEVAAVVNLFLQAIICKYIGSLKRRGQLLRKIQNTKVDIARRNRLNK</sequence>
<gene>
    <name evidence="3" type="primary">LOC110213979</name>
</gene>
<organism evidence="2 3">
    <name type="scientific">Phascolarctos cinereus</name>
    <name type="common">Koala</name>
    <dbReference type="NCBI Taxonomy" id="38626"/>
    <lineage>
        <taxon>Eukaryota</taxon>
        <taxon>Metazoa</taxon>
        <taxon>Chordata</taxon>
        <taxon>Craniata</taxon>
        <taxon>Vertebrata</taxon>
        <taxon>Euteleostomi</taxon>
        <taxon>Mammalia</taxon>
        <taxon>Metatheria</taxon>
        <taxon>Diprotodontia</taxon>
        <taxon>Phascolarctidae</taxon>
        <taxon>Phascolarctos</taxon>
    </lineage>
</organism>
<dbReference type="InParanoid" id="A0A6P5L0B8"/>
<dbReference type="RefSeq" id="XP_020850219.1">
    <property type="nucleotide sequence ID" value="XM_020994560.1"/>
</dbReference>
<evidence type="ECO:0000313" key="2">
    <source>
        <dbReference type="Proteomes" id="UP000515140"/>
    </source>
</evidence>
<dbReference type="AlphaFoldDB" id="A0A6P5L0B8"/>
<proteinExistence type="predicted"/>
<keyword evidence="2" id="KW-1185">Reference proteome</keyword>
<evidence type="ECO:0000256" key="1">
    <source>
        <dbReference type="SAM" id="MobiDB-lite"/>
    </source>
</evidence>
<accession>A0A6P5L0B8</accession>